<name>A0AAD7SSE7_9TELE</name>
<dbReference type="Proteomes" id="UP001221898">
    <property type="component" value="Unassembled WGS sequence"/>
</dbReference>
<proteinExistence type="predicted"/>
<evidence type="ECO:0000256" key="1">
    <source>
        <dbReference type="SAM" id="MobiDB-lite"/>
    </source>
</evidence>
<comment type="caution">
    <text evidence="2">The sequence shown here is derived from an EMBL/GenBank/DDBJ whole genome shotgun (WGS) entry which is preliminary data.</text>
</comment>
<accession>A0AAD7SSE7</accession>
<dbReference type="AlphaFoldDB" id="A0AAD7SSE7"/>
<gene>
    <name evidence="2" type="ORF">AAFF_G00279170</name>
</gene>
<keyword evidence="3" id="KW-1185">Reference proteome</keyword>
<organism evidence="2 3">
    <name type="scientific">Aldrovandia affinis</name>
    <dbReference type="NCBI Taxonomy" id="143900"/>
    <lineage>
        <taxon>Eukaryota</taxon>
        <taxon>Metazoa</taxon>
        <taxon>Chordata</taxon>
        <taxon>Craniata</taxon>
        <taxon>Vertebrata</taxon>
        <taxon>Euteleostomi</taxon>
        <taxon>Actinopterygii</taxon>
        <taxon>Neopterygii</taxon>
        <taxon>Teleostei</taxon>
        <taxon>Notacanthiformes</taxon>
        <taxon>Halosauridae</taxon>
        <taxon>Aldrovandia</taxon>
    </lineage>
</organism>
<evidence type="ECO:0000313" key="2">
    <source>
        <dbReference type="EMBL" id="KAJ8407343.1"/>
    </source>
</evidence>
<feature type="compositionally biased region" description="Polar residues" evidence="1">
    <location>
        <begin position="59"/>
        <end position="75"/>
    </location>
</feature>
<dbReference type="EMBL" id="JAINUG010000039">
    <property type="protein sequence ID" value="KAJ8407343.1"/>
    <property type="molecule type" value="Genomic_DNA"/>
</dbReference>
<protein>
    <submittedName>
        <fullName evidence="2">Uncharacterized protein</fullName>
    </submittedName>
</protein>
<evidence type="ECO:0000313" key="3">
    <source>
        <dbReference type="Proteomes" id="UP001221898"/>
    </source>
</evidence>
<feature type="region of interest" description="Disordered" evidence="1">
    <location>
        <begin position="1"/>
        <end position="33"/>
    </location>
</feature>
<feature type="region of interest" description="Disordered" evidence="1">
    <location>
        <begin position="53"/>
        <end position="117"/>
    </location>
</feature>
<sequence>MAERPFQTRRGEEHRPGAMATGHGRPDTAPPLAARLPPVSTLRSATHGAAVRGTMNPDFCSSTGETNPLTGTHGQTYRDGRGTRQVYLGGLDSARDGTKPSPSWLSLKGTASPVRHG</sequence>
<reference evidence="2" key="1">
    <citation type="journal article" date="2023" name="Science">
        <title>Genome structures resolve the early diversification of teleost fishes.</title>
        <authorList>
            <person name="Parey E."/>
            <person name="Louis A."/>
            <person name="Montfort J."/>
            <person name="Bouchez O."/>
            <person name="Roques C."/>
            <person name="Iampietro C."/>
            <person name="Lluch J."/>
            <person name="Castinel A."/>
            <person name="Donnadieu C."/>
            <person name="Desvignes T."/>
            <person name="Floi Bucao C."/>
            <person name="Jouanno E."/>
            <person name="Wen M."/>
            <person name="Mejri S."/>
            <person name="Dirks R."/>
            <person name="Jansen H."/>
            <person name="Henkel C."/>
            <person name="Chen W.J."/>
            <person name="Zahm M."/>
            <person name="Cabau C."/>
            <person name="Klopp C."/>
            <person name="Thompson A.W."/>
            <person name="Robinson-Rechavi M."/>
            <person name="Braasch I."/>
            <person name="Lecointre G."/>
            <person name="Bobe J."/>
            <person name="Postlethwait J.H."/>
            <person name="Berthelot C."/>
            <person name="Roest Crollius H."/>
            <person name="Guiguen Y."/>
        </authorList>
    </citation>
    <scope>NUCLEOTIDE SEQUENCE</scope>
    <source>
        <strain evidence="2">NC1722</strain>
    </source>
</reference>